<accession>A0A1W9KVU8</accession>
<gene>
    <name evidence="6" type="ORF">BWK72_07035</name>
</gene>
<feature type="domain" description="BPL/LPL catalytic" evidence="5">
    <location>
        <begin position="4"/>
        <end position="205"/>
    </location>
</feature>
<dbReference type="SUPFAM" id="SSF55681">
    <property type="entry name" value="Class II aaRS and biotin synthetases"/>
    <property type="match status" value="1"/>
</dbReference>
<comment type="catalytic activity">
    <reaction evidence="4">
        <text>biotin + L-lysyl-[protein] + ATP = N(6)-biotinyl-L-lysyl-[protein] + AMP + diphosphate + H(+)</text>
        <dbReference type="Rhea" id="RHEA:11756"/>
        <dbReference type="Rhea" id="RHEA-COMP:9752"/>
        <dbReference type="Rhea" id="RHEA-COMP:10505"/>
        <dbReference type="ChEBI" id="CHEBI:15378"/>
        <dbReference type="ChEBI" id="CHEBI:29969"/>
        <dbReference type="ChEBI" id="CHEBI:30616"/>
        <dbReference type="ChEBI" id="CHEBI:33019"/>
        <dbReference type="ChEBI" id="CHEBI:57586"/>
        <dbReference type="ChEBI" id="CHEBI:83144"/>
        <dbReference type="ChEBI" id="CHEBI:456215"/>
        <dbReference type="EC" id="6.3.4.15"/>
    </reaction>
</comment>
<dbReference type="Gene3D" id="2.30.30.100">
    <property type="match status" value="1"/>
</dbReference>
<evidence type="ECO:0000256" key="1">
    <source>
        <dbReference type="ARBA" id="ARBA00022598"/>
    </source>
</evidence>
<evidence type="ECO:0000313" key="6">
    <source>
        <dbReference type="EMBL" id="OQW88712.1"/>
    </source>
</evidence>
<dbReference type="Gene3D" id="3.30.930.10">
    <property type="entry name" value="Bira Bifunctional Protein, Domain 2"/>
    <property type="match status" value="1"/>
</dbReference>
<evidence type="ECO:0000259" key="5">
    <source>
        <dbReference type="PROSITE" id="PS51733"/>
    </source>
</evidence>
<reference evidence="6 7" key="1">
    <citation type="submission" date="2017-01" db="EMBL/GenBank/DDBJ databases">
        <title>Novel large sulfur bacteria in the metagenomes of groundwater-fed chemosynthetic microbial mats in the Lake Huron basin.</title>
        <authorList>
            <person name="Sharrar A.M."/>
            <person name="Flood B.E."/>
            <person name="Bailey J.V."/>
            <person name="Jones D.S."/>
            <person name="Biddanda B."/>
            <person name="Ruberg S.A."/>
            <person name="Marcus D.N."/>
            <person name="Dick G.J."/>
        </authorList>
    </citation>
    <scope>NUCLEOTIDE SEQUENCE [LARGE SCALE GENOMIC DNA]</scope>
    <source>
        <strain evidence="6">A7</strain>
    </source>
</reference>
<dbReference type="PANTHER" id="PTHR12835:SF5">
    <property type="entry name" value="BIOTIN--PROTEIN LIGASE"/>
    <property type="match status" value="1"/>
</dbReference>
<evidence type="ECO:0000313" key="7">
    <source>
        <dbReference type="Proteomes" id="UP000192505"/>
    </source>
</evidence>
<evidence type="ECO:0000256" key="4">
    <source>
        <dbReference type="ARBA" id="ARBA00047846"/>
    </source>
</evidence>
<dbReference type="AlphaFoldDB" id="A0A1W9KVU8"/>
<organism evidence="6 7">
    <name type="scientific">Rhodoferax ferrireducens</name>
    <dbReference type="NCBI Taxonomy" id="192843"/>
    <lineage>
        <taxon>Bacteria</taxon>
        <taxon>Pseudomonadati</taxon>
        <taxon>Pseudomonadota</taxon>
        <taxon>Betaproteobacteria</taxon>
        <taxon>Burkholderiales</taxon>
        <taxon>Comamonadaceae</taxon>
        <taxon>Rhodoferax</taxon>
    </lineage>
</organism>
<dbReference type="EMBL" id="MTEI01000003">
    <property type="protein sequence ID" value="OQW88712.1"/>
    <property type="molecule type" value="Genomic_DNA"/>
</dbReference>
<dbReference type="NCBIfam" id="TIGR00121">
    <property type="entry name" value="birA_ligase"/>
    <property type="match status" value="1"/>
</dbReference>
<dbReference type="PANTHER" id="PTHR12835">
    <property type="entry name" value="BIOTIN PROTEIN LIGASE"/>
    <property type="match status" value="1"/>
</dbReference>
<dbReference type="Proteomes" id="UP000192505">
    <property type="component" value="Unassembled WGS sequence"/>
</dbReference>
<dbReference type="InterPro" id="IPR004408">
    <property type="entry name" value="Biotin_CoA_COase_ligase"/>
</dbReference>
<dbReference type="InterPro" id="IPR045864">
    <property type="entry name" value="aa-tRNA-synth_II/BPL/LPL"/>
</dbReference>
<protein>
    <recommendedName>
        <fullName evidence="3">biotin--[biotin carboxyl-carrier protein] ligase</fullName>
        <ecNumber evidence="3">6.3.4.15</ecNumber>
    </recommendedName>
</protein>
<sequence length="275" mass="28805">MKTPYRWPAEALWQAIEPRLPGFSIEVLPEIDSTNAELMRRLRSGRADPVLLVAEHQSAGRGRMARVWHSSGAGAGSVGNAGPGSLTFSLGLSMAPKDWSGLSLAVGLSLAQSLHPDIRLKWPNDVWWQGRKLAGILIETANSGSPSSAGSRYVVIGVGLNIQCPTALGLSTAPAGLVELLPGTSAGQALQRLMAPLVETLLTFEQHGFAPFQAAFNARDALAQQAVTLSDGMQGIAQGVDLGGALQVQTAQGLQRVTSAEVSVRPAAAFAGRLE</sequence>
<dbReference type="GO" id="GO:0005737">
    <property type="term" value="C:cytoplasm"/>
    <property type="evidence" value="ECO:0007669"/>
    <property type="project" value="TreeGrafter"/>
</dbReference>
<evidence type="ECO:0000256" key="2">
    <source>
        <dbReference type="ARBA" id="ARBA00023267"/>
    </source>
</evidence>
<proteinExistence type="predicted"/>
<dbReference type="InterPro" id="IPR003142">
    <property type="entry name" value="BPL_C"/>
</dbReference>
<keyword evidence="2" id="KW-0092">Biotin</keyword>
<dbReference type="CDD" id="cd16442">
    <property type="entry name" value="BPL"/>
    <property type="match status" value="1"/>
</dbReference>
<dbReference type="PROSITE" id="PS51733">
    <property type="entry name" value="BPL_LPL_CATALYTIC"/>
    <property type="match status" value="1"/>
</dbReference>
<dbReference type="Pfam" id="PF02237">
    <property type="entry name" value="BPL_C"/>
    <property type="match status" value="1"/>
</dbReference>
<comment type="caution">
    <text evidence="6">The sequence shown here is derived from an EMBL/GenBank/DDBJ whole genome shotgun (WGS) entry which is preliminary data.</text>
</comment>
<evidence type="ECO:0000256" key="3">
    <source>
        <dbReference type="ARBA" id="ARBA00024227"/>
    </source>
</evidence>
<keyword evidence="1 6" id="KW-0436">Ligase</keyword>
<dbReference type="Pfam" id="PF03099">
    <property type="entry name" value="BPL_LplA_LipB"/>
    <property type="match status" value="1"/>
</dbReference>
<name>A0A1W9KVU8_9BURK</name>
<dbReference type="EC" id="6.3.4.15" evidence="3"/>
<dbReference type="InterPro" id="IPR004143">
    <property type="entry name" value="BPL_LPL_catalytic"/>
</dbReference>
<dbReference type="GO" id="GO:0004077">
    <property type="term" value="F:biotin--[biotin carboxyl-carrier protein] ligase activity"/>
    <property type="evidence" value="ECO:0007669"/>
    <property type="project" value="UniProtKB-EC"/>
</dbReference>